<dbReference type="STRING" id="930128.SAMN05192532_104252"/>
<keyword evidence="3" id="KW-1185">Reference proteome</keyword>
<reference evidence="2 3" key="1">
    <citation type="submission" date="2016-10" db="EMBL/GenBank/DDBJ databases">
        <authorList>
            <person name="de Groot N.N."/>
        </authorList>
    </citation>
    <scope>NUCLEOTIDE SEQUENCE [LARGE SCALE GENOMIC DNA]</scope>
    <source>
        <strain evidence="2 3">DSM 23995</strain>
    </source>
</reference>
<dbReference type="PROSITE" id="PS50930">
    <property type="entry name" value="HTH_LYTTR"/>
    <property type="match status" value="1"/>
</dbReference>
<name>A0A1I2DR23_9BACI</name>
<evidence type="ECO:0000313" key="3">
    <source>
        <dbReference type="Proteomes" id="UP000199516"/>
    </source>
</evidence>
<dbReference type="EMBL" id="FONT01000004">
    <property type="protein sequence ID" value="SFE83052.1"/>
    <property type="molecule type" value="Genomic_DNA"/>
</dbReference>
<dbReference type="InterPro" id="IPR046947">
    <property type="entry name" value="LytR-like"/>
</dbReference>
<dbReference type="GO" id="GO:0000156">
    <property type="term" value="F:phosphorelay response regulator activity"/>
    <property type="evidence" value="ECO:0007669"/>
    <property type="project" value="InterPro"/>
</dbReference>
<sequence length="216" mass="24543">MVDVSITSLIESFEELLPKETSYAIADPDHFIYYKPSKIIDLKIRPGDKINENTVTYQALAVQRKMSQKVSSQVFGVPYFGTSVPILDEGNPKGCVTAILPASYGKPLSNVLTVRTGDTWKPTTLQDIIYLEAQNRKTWVQSVKGMGTNKYTLSELEFLLPDETFLRCHRSYIINVHYIEEIQPDSHSTFLLIMKDGLKVPVSQTYARVFRKRLGF</sequence>
<dbReference type="PANTHER" id="PTHR37299">
    <property type="entry name" value="TRANSCRIPTIONAL REGULATOR-RELATED"/>
    <property type="match status" value="1"/>
</dbReference>
<dbReference type="GO" id="GO:0003677">
    <property type="term" value="F:DNA binding"/>
    <property type="evidence" value="ECO:0007669"/>
    <property type="project" value="UniProtKB-KW"/>
</dbReference>
<organism evidence="2 3">
    <name type="scientific">Alteribacillus iranensis</name>
    <dbReference type="NCBI Taxonomy" id="930128"/>
    <lineage>
        <taxon>Bacteria</taxon>
        <taxon>Bacillati</taxon>
        <taxon>Bacillota</taxon>
        <taxon>Bacilli</taxon>
        <taxon>Bacillales</taxon>
        <taxon>Bacillaceae</taxon>
        <taxon>Alteribacillus</taxon>
    </lineage>
</organism>
<feature type="domain" description="HTH LytTR-type" evidence="1">
    <location>
        <begin position="112"/>
        <end position="216"/>
    </location>
</feature>
<dbReference type="InterPro" id="IPR007492">
    <property type="entry name" value="LytTR_DNA-bd_dom"/>
</dbReference>
<dbReference type="OrthoDB" id="9802383at2"/>
<protein>
    <submittedName>
        <fullName evidence="2">LytTr DNA-binding domain-containing protein</fullName>
    </submittedName>
</protein>
<evidence type="ECO:0000313" key="2">
    <source>
        <dbReference type="EMBL" id="SFE83052.1"/>
    </source>
</evidence>
<dbReference type="Pfam" id="PF04397">
    <property type="entry name" value="LytTR"/>
    <property type="match status" value="1"/>
</dbReference>
<dbReference type="AlphaFoldDB" id="A0A1I2DR23"/>
<dbReference type="Gene3D" id="2.20.25.10">
    <property type="match status" value="1"/>
</dbReference>
<dbReference type="Proteomes" id="UP000199516">
    <property type="component" value="Unassembled WGS sequence"/>
</dbReference>
<dbReference type="PANTHER" id="PTHR37299:SF4">
    <property type="entry name" value="TRANSCRIPTIONAL REGULATOR"/>
    <property type="match status" value="1"/>
</dbReference>
<dbReference type="RefSeq" id="WP_091661596.1">
    <property type="nucleotide sequence ID" value="NZ_FONT01000004.1"/>
</dbReference>
<dbReference type="Gene3D" id="2.40.50.40">
    <property type="match status" value="1"/>
</dbReference>
<keyword evidence="2" id="KW-0238">DNA-binding</keyword>
<proteinExistence type="predicted"/>
<accession>A0A1I2DR23</accession>
<dbReference type="SMART" id="SM00850">
    <property type="entry name" value="LytTR"/>
    <property type="match status" value="1"/>
</dbReference>
<gene>
    <name evidence="2" type="ORF">SAMN05192532_104252</name>
</gene>
<evidence type="ECO:0000259" key="1">
    <source>
        <dbReference type="PROSITE" id="PS50930"/>
    </source>
</evidence>